<gene>
    <name evidence="1" type="ORF">RUM43_002580</name>
</gene>
<accession>A0AAN8S637</accession>
<sequence>MAVIMSEYQEQRPNARPWEEVPLKKTVENGVCGERNKKDVWGNLVERLTQVEKSRGIETFLYLSEERANPSRAPSVSRVKSRGFEYAGVPSITPAHFNQTAKRFHPFYVEFESVPEAEILAVILCT</sequence>
<organism evidence="1 2">
    <name type="scientific">Polyplax serrata</name>
    <name type="common">Common mouse louse</name>
    <dbReference type="NCBI Taxonomy" id="468196"/>
    <lineage>
        <taxon>Eukaryota</taxon>
        <taxon>Metazoa</taxon>
        <taxon>Ecdysozoa</taxon>
        <taxon>Arthropoda</taxon>
        <taxon>Hexapoda</taxon>
        <taxon>Insecta</taxon>
        <taxon>Pterygota</taxon>
        <taxon>Neoptera</taxon>
        <taxon>Paraneoptera</taxon>
        <taxon>Psocodea</taxon>
        <taxon>Troctomorpha</taxon>
        <taxon>Phthiraptera</taxon>
        <taxon>Anoplura</taxon>
        <taxon>Polyplacidae</taxon>
        <taxon>Polyplax</taxon>
    </lineage>
</organism>
<evidence type="ECO:0000313" key="1">
    <source>
        <dbReference type="EMBL" id="KAK6628764.1"/>
    </source>
</evidence>
<dbReference type="AlphaFoldDB" id="A0AAN8S637"/>
<reference evidence="1 2" key="1">
    <citation type="submission" date="2023-10" db="EMBL/GenBank/DDBJ databases">
        <title>Genomes of two closely related lineages of the louse Polyplax serrata with different host specificities.</title>
        <authorList>
            <person name="Martinu J."/>
            <person name="Tarabai H."/>
            <person name="Stefka J."/>
            <person name="Hypsa V."/>
        </authorList>
    </citation>
    <scope>NUCLEOTIDE SEQUENCE [LARGE SCALE GENOMIC DNA]</scope>
    <source>
        <strain evidence="1">HR10_N</strain>
    </source>
</reference>
<proteinExistence type="predicted"/>
<dbReference type="Proteomes" id="UP001372834">
    <property type="component" value="Unassembled WGS sequence"/>
</dbReference>
<evidence type="ECO:0000313" key="2">
    <source>
        <dbReference type="Proteomes" id="UP001372834"/>
    </source>
</evidence>
<name>A0AAN8S637_POLSC</name>
<protein>
    <submittedName>
        <fullName evidence="1">Uncharacterized protein</fullName>
    </submittedName>
</protein>
<dbReference type="EMBL" id="JAWJWE010000036">
    <property type="protein sequence ID" value="KAK6628764.1"/>
    <property type="molecule type" value="Genomic_DNA"/>
</dbReference>
<comment type="caution">
    <text evidence="1">The sequence shown here is derived from an EMBL/GenBank/DDBJ whole genome shotgun (WGS) entry which is preliminary data.</text>
</comment>